<sequence>MVEPGYHKAPSKVVSIPVHFVGLKCTGTEFATKIQRVLRDFLVRNTLRKIAAMRVELERVTSHFSEVRVKVMKLKREQRERMRLYETIMNLLLKLDFVKVLLHYSGLRECRKSLINKAIALQEFLDQVTILHFEEKEGECVGEENCLVEEEKSSGVETFKSGEGECVGEDNCLVKEEEDDGIETLRNGEVEKEKGRCMEEESIGLGTRLVEEEEGENRCEEQEEEDEEIEALNNEDVEEEDSEGGRGFVGEKYLVKEKDGEGKKRELLLEKMVEDNQKMMEMMVQLFQRNEMQTTLLASLKQRVEPLERALACDKLRRKKKRKDDAKNKQNHPKNGFI</sequence>
<dbReference type="InterPro" id="IPR036533">
    <property type="entry name" value="BAG_dom_sf"/>
</dbReference>
<evidence type="ECO:0000256" key="1">
    <source>
        <dbReference type="ARBA" id="ARBA00023186"/>
    </source>
</evidence>
<evidence type="ECO:0000313" key="6">
    <source>
        <dbReference type="Proteomes" id="UP000008827"/>
    </source>
</evidence>
<dbReference type="InterPro" id="IPR003103">
    <property type="entry name" value="BAG_domain"/>
</dbReference>
<dbReference type="HOGENOM" id="CLU_038752_0_0_1"/>
<reference evidence="4" key="3">
    <citation type="submission" date="2018-07" db="EMBL/GenBank/DDBJ databases">
        <title>WGS assembly of Glycine max.</title>
        <authorList>
            <person name="Schmutz J."/>
            <person name="Cannon S."/>
            <person name="Schlueter J."/>
            <person name="Ma J."/>
            <person name="Mitros T."/>
            <person name="Nelson W."/>
            <person name="Hyten D."/>
            <person name="Song Q."/>
            <person name="Thelen J."/>
            <person name="Cheng J."/>
            <person name="Xu D."/>
            <person name="Hellsten U."/>
            <person name="May G."/>
            <person name="Yu Y."/>
            <person name="Sakurai T."/>
            <person name="Umezawa T."/>
            <person name="Bhattacharyya M."/>
            <person name="Sandhu D."/>
            <person name="Valliyodan B."/>
            <person name="Lindquist E."/>
            <person name="Peto M."/>
            <person name="Grant D."/>
            <person name="Shu S."/>
            <person name="Goodstein D."/>
            <person name="Barry K."/>
            <person name="Futrell-Griggs M."/>
            <person name="Abernathy B."/>
            <person name="Du J."/>
            <person name="Tian Z."/>
            <person name="Zhu L."/>
            <person name="Gill N."/>
            <person name="Joshi T."/>
            <person name="Libault M."/>
            <person name="Sethuraman A."/>
            <person name="Zhang X."/>
            <person name="Shinozaki K."/>
            <person name="Nguyen H."/>
            <person name="Wing R."/>
            <person name="Cregan P."/>
            <person name="Specht J."/>
            <person name="Grimwood J."/>
            <person name="Rokhsar D."/>
            <person name="Stacey G."/>
            <person name="Shoemaker R."/>
            <person name="Jackson S."/>
        </authorList>
    </citation>
    <scope>NUCLEOTIDE SEQUENCE</scope>
    <source>
        <tissue evidence="4">Callus</tissue>
    </source>
</reference>
<evidence type="ECO:0000256" key="2">
    <source>
        <dbReference type="SAM" id="MobiDB-lite"/>
    </source>
</evidence>
<dbReference type="EMBL" id="CM000835">
    <property type="protein sequence ID" value="KRH70544.1"/>
    <property type="molecule type" value="Genomic_DNA"/>
</dbReference>
<protein>
    <recommendedName>
        <fullName evidence="3">BAG domain-containing protein</fullName>
    </recommendedName>
</protein>
<dbReference type="FunFam" id="1.20.58.120:FF:000010">
    <property type="entry name" value="BAG family molecular chaperone regulator 6"/>
    <property type="match status" value="1"/>
</dbReference>
<name>K7K7D5_SOYBN</name>
<dbReference type="SUPFAM" id="SSF63491">
    <property type="entry name" value="BAG domain"/>
    <property type="match status" value="1"/>
</dbReference>
<dbReference type="PaxDb" id="3847-GLYMA02G10671.1"/>
<reference evidence="5" key="2">
    <citation type="submission" date="2018-02" db="UniProtKB">
        <authorList>
            <consortium name="EnsemblPlants"/>
        </authorList>
    </citation>
    <scope>IDENTIFICATION</scope>
    <source>
        <strain evidence="5">Williams 82</strain>
    </source>
</reference>
<dbReference type="SMR" id="K7K7D5"/>
<dbReference type="Proteomes" id="UP000008827">
    <property type="component" value="Chromosome 2"/>
</dbReference>
<dbReference type="OMA" id="VMEMVAT"/>
<dbReference type="PANTHER" id="PTHR33322">
    <property type="entry name" value="BAG DOMAIN CONTAINING PROTEIN, EXPRESSED"/>
    <property type="match status" value="1"/>
</dbReference>
<organism evidence="5">
    <name type="scientific">Glycine max</name>
    <name type="common">Soybean</name>
    <name type="synonym">Glycine hispida</name>
    <dbReference type="NCBI Taxonomy" id="3847"/>
    <lineage>
        <taxon>Eukaryota</taxon>
        <taxon>Viridiplantae</taxon>
        <taxon>Streptophyta</taxon>
        <taxon>Embryophyta</taxon>
        <taxon>Tracheophyta</taxon>
        <taxon>Spermatophyta</taxon>
        <taxon>Magnoliopsida</taxon>
        <taxon>eudicotyledons</taxon>
        <taxon>Gunneridae</taxon>
        <taxon>Pentapetalae</taxon>
        <taxon>rosids</taxon>
        <taxon>fabids</taxon>
        <taxon>Fabales</taxon>
        <taxon>Fabaceae</taxon>
        <taxon>Papilionoideae</taxon>
        <taxon>50 kb inversion clade</taxon>
        <taxon>NPAAA clade</taxon>
        <taxon>indigoferoid/millettioid clade</taxon>
        <taxon>Phaseoleae</taxon>
        <taxon>Glycine</taxon>
        <taxon>Glycine subgen. Soja</taxon>
    </lineage>
</organism>
<evidence type="ECO:0000313" key="5">
    <source>
        <dbReference type="EnsemblPlants" id="KRH70544"/>
    </source>
</evidence>
<dbReference type="InterPro" id="IPR040400">
    <property type="entry name" value="BAG5/6/7/8"/>
</dbReference>
<feature type="region of interest" description="Disordered" evidence="2">
    <location>
        <begin position="212"/>
        <end position="250"/>
    </location>
</feature>
<dbReference type="AlphaFoldDB" id="K7K7D5"/>
<evidence type="ECO:0000259" key="3">
    <source>
        <dbReference type="PROSITE" id="PS51035"/>
    </source>
</evidence>
<dbReference type="PANTHER" id="PTHR33322:SF4">
    <property type="entry name" value="BAG DOMAIN CONTAINING PROTEIN, EXPRESSED"/>
    <property type="match status" value="1"/>
</dbReference>
<dbReference type="InParanoid" id="K7K7D5"/>
<dbReference type="SMART" id="SM00264">
    <property type="entry name" value="BAG"/>
    <property type="match status" value="1"/>
</dbReference>
<feature type="region of interest" description="Disordered" evidence="2">
    <location>
        <begin position="315"/>
        <end position="338"/>
    </location>
</feature>
<dbReference type="GO" id="GO:0006457">
    <property type="term" value="P:protein folding"/>
    <property type="evidence" value="ECO:0000318"/>
    <property type="project" value="GO_Central"/>
</dbReference>
<dbReference type="Gene3D" id="1.20.58.120">
    <property type="entry name" value="BAG domain"/>
    <property type="match status" value="1"/>
</dbReference>
<keyword evidence="6" id="KW-1185">Reference proteome</keyword>
<gene>
    <name evidence="4" type="ORF">GLYMA_02G096400</name>
</gene>
<dbReference type="STRING" id="3847.K7K7D5"/>
<feature type="compositionally biased region" description="Acidic residues" evidence="2">
    <location>
        <begin position="212"/>
        <end position="242"/>
    </location>
</feature>
<dbReference type="GO" id="GO:0051087">
    <property type="term" value="F:protein-folding chaperone binding"/>
    <property type="evidence" value="ECO:0007669"/>
    <property type="project" value="InterPro"/>
</dbReference>
<accession>K7K7D5</accession>
<dbReference type="eggNOG" id="ENOG502RY04">
    <property type="taxonomic scope" value="Eukaryota"/>
</dbReference>
<dbReference type="OrthoDB" id="1923217at2759"/>
<dbReference type="Gramene" id="KRH70544">
    <property type="protein sequence ID" value="KRH70544"/>
    <property type="gene ID" value="GLYMA_02G096400"/>
</dbReference>
<evidence type="ECO:0000313" key="4">
    <source>
        <dbReference type="EMBL" id="KRH70544.1"/>
    </source>
</evidence>
<reference evidence="4 5" key="1">
    <citation type="journal article" date="2010" name="Nature">
        <title>Genome sequence of the palaeopolyploid soybean.</title>
        <authorList>
            <person name="Schmutz J."/>
            <person name="Cannon S.B."/>
            <person name="Schlueter J."/>
            <person name="Ma J."/>
            <person name="Mitros T."/>
            <person name="Nelson W."/>
            <person name="Hyten D.L."/>
            <person name="Song Q."/>
            <person name="Thelen J.J."/>
            <person name="Cheng J."/>
            <person name="Xu D."/>
            <person name="Hellsten U."/>
            <person name="May G.D."/>
            <person name="Yu Y."/>
            <person name="Sakurai T."/>
            <person name="Umezawa T."/>
            <person name="Bhattacharyya M.K."/>
            <person name="Sandhu D."/>
            <person name="Valliyodan B."/>
            <person name="Lindquist E."/>
            <person name="Peto M."/>
            <person name="Grant D."/>
            <person name="Shu S."/>
            <person name="Goodstein D."/>
            <person name="Barry K."/>
            <person name="Futrell-Griggs M."/>
            <person name="Abernathy B."/>
            <person name="Du J."/>
            <person name="Tian Z."/>
            <person name="Zhu L."/>
            <person name="Gill N."/>
            <person name="Joshi T."/>
            <person name="Libault M."/>
            <person name="Sethuraman A."/>
            <person name="Zhang X.-C."/>
            <person name="Shinozaki K."/>
            <person name="Nguyen H.T."/>
            <person name="Wing R.A."/>
            <person name="Cregan P."/>
            <person name="Specht J."/>
            <person name="Grimwood J."/>
            <person name="Rokhsar D."/>
            <person name="Stacey G."/>
            <person name="Shoemaker R.C."/>
            <person name="Jackson S.A."/>
        </authorList>
    </citation>
    <scope>NUCLEOTIDE SEQUENCE [LARGE SCALE GENOMIC DNA]</scope>
    <source>
        <strain evidence="5">cv. Williams 82</strain>
        <tissue evidence="4">Callus</tissue>
    </source>
</reference>
<dbReference type="EnsemblPlants" id="KRH70544">
    <property type="protein sequence ID" value="KRH70544"/>
    <property type="gene ID" value="GLYMA_02G096400"/>
</dbReference>
<dbReference type="PROSITE" id="PS50096">
    <property type="entry name" value="IQ"/>
    <property type="match status" value="1"/>
</dbReference>
<feature type="domain" description="BAG" evidence="3">
    <location>
        <begin position="49"/>
        <end position="129"/>
    </location>
</feature>
<proteinExistence type="predicted"/>
<keyword evidence="1" id="KW-0143">Chaperone</keyword>
<dbReference type="PROSITE" id="PS51035">
    <property type="entry name" value="BAG"/>
    <property type="match status" value="1"/>
</dbReference>
<dbReference type="Pfam" id="PF02179">
    <property type="entry name" value="BAG"/>
    <property type="match status" value="1"/>
</dbReference>